<evidence type="ECO:0000313" key="6">
    <source>
        <dbReference type="Proteomes" id="UP001295423"/>
    </source>
</evidence>
<dbReference type="GO" id="GO:0005634">
    <property type="term" value="C:nucleus"/>
    <property type="evidence" value="ECO:0007669"/>
    <property type="project" value="UniProtKB-SubCell"/>
</dbReference>
<dbReference type="EMBL" id="CAKOGP040002147">
    <property type="protein sequence ID" value="CAJ1963494.1"/>
    <property type="molecule type" value="Genomic_DNA"/>
</dbReference>
<accession>A0AAD2G5M1</accession>
<dbReference type="GO" id="GO:0051603">
    <property type="term" value="P:proteolysis involved in protein catabolic process"/>
    <property type="evidence" value="ECO:0007669"/>
    <property type="project" value="InterPro"/>
</dbReference>
<evidence type="ECO:0000256" key="3">
    <source>
        <dbReference type="ARBA" id="ARBA00022942"/>
    </source>
</evidence>
<proteinExistence type="predicted"/>
<keyword evidence="6" id="KW-1185">Reference proteome</keyword>
<dbReference type="GO" id="GO:0005839">
    <property type="term" value="C:proteasome core complex"/>
    <property type="evidence" value="ECO:0007669"/>
    <property type="project" value="InterPro"/>
</dbReference>
<feature type="chain" id="PRO_5041936486" description="Proteasome endopeptidase complex" evidence="4">
    <location>
        <begin position="21"/>
        <end position="221"/>
    </location>
</feature>
<evidence type="ECO:0000256" key="4">
    <source>
        <dbReference type="SAM" id="SignalP"/>
    </source>
</evidence>
<dbReference type="Gene3D" id="3.60.20.10">
    <property type="entry name" value="Glutamine Phosphoribosylpyrophosphate, subunit 1, domain 1"/>
    <property type="match status" value="1"/>
</dbReference>
<keyword evidence="2" id="KW-0963">Cytoplasm</keyword>
<dbReference type="PANTHER" id="PTHR32194:SF2">
    <property type="entry name" value="PROTEASOME SUBUNIT BETA TYPE-1"/>
    <property type="match status" value="1"/>
</dbReference>
<sequence>MHTKKIVSIFLVAFTTLAAANFEPYELNGGLISAVAGDGYSVMATDTRMIGPGGYLLSSRNYLSSRIWSVDDTSIELMSGIESSFRSGDSDVGVVMDNNKQTTAPGIITMTMKHGDTLFGSTMIGAAGCAADCEALKRAIRADIKKSTQQGQLSSSPTADQVASCLSHTLYSRRGFPFYSFCCVAGMGGVFVFDAIGSYEQVAVASAGTGRESLQPILDRK</sequence>
<organism evidence="5 6">
    <name type="scientific">Cylindrotheca closterium</name>
    <dbReference type="NCBI Taxonomy" id="2856"/>
    <lineage>
        <taxon>Eukaryota</taxon>
        <taxon>Sar</taxon>
        <taxon>Stramenopiles</taxon>
        <taxon>Ochrophyta</taxon>
        <taxon>Bacillariophyta</taxon>
        <taxon>Bacillariophyceae</taxon>
        <taxon>Bacillariophycidae</taxon>
        <taxon>Bacillariales</taxon>
        <taxon>Bacillariaceae</taxon>
        <taxon>Cylindrotheca</taxon>
    </lineage>
</organism>
<evidence type="ECO:0000256" key="2">
    <source>
        <dbReference type="ARBA" id="ARBA00022490"/>
    </source>
</evidence>
<reference evidence="5" key="1">
    <citation type="submission" date="2023-08" db="EMBL/GenBank/DDBJ databases">
        <authorList>
            <person name="Audoor S."/>
            <person name="Bilcke G."/>
        </authorList>
    </citation>
    <scope>NUCLEOTIDE SEQUENCE</scope>
</reference>
<keyword evidence="4" id="KW-0732">Signal</keyword>
<gene>
    <name evidence="5" type="ORF">CYCCA115_LOCUS20190</name>
</gene>
<name>A0AAD2G5M1_9STRA</name>
<feature type="signal peptide" evidence="4">
    <location>
        <begin position="1"/>
        <end position="20"/>
    </location>
</feature>
<dbReference type="Proteomes" id="UP001295423">
    <property type="component" value="Unassembled WGS sequence"/>
</dbReference>
<dbReference type="GO" id="GO:0005737">
    <property type="term" value="C:cytoplasm"/>
    <property type="evidence" value="ECO:0007669"/>
    <property type="project" value="TreeGrafter"/>
</dbReference>
<dbReference type="AlphaFoldDB" id="A0AAD2G5M1"/>
<protein>
    <recommendedName>
        <fullName evidence="7">Proteasome endopeptidase complex</fullName>
    </recommendedName>
</protein>
<dbReference type="SUPFAM" id="SSF56235">
    <property type="entry name" value="N-terminal nucleophile aminohydrolases (Ntn hydrolases)"/>
    <property type="match status" value="1"/>
</dbReference>
<dbReference type="PANTHER" id="PTHR32194">
    <property type="entry name" value="METALLOPROTEASE TLDD"/>
    <property type="match status" value="1"/>
</dbReference>
<dbReference type="Pfam" id="PF00227">
    <property type="entry name" value="Proteasome"/>
    <property type="match status" value="1"/>
</dbReference>
<comment type="caution">
    <text evidence="5">The sequence shown here is derived from an EMBL/GenBank/DDBJ whole genome shotgun (WGS) entry which is preliminary data.</text>
</comment>
<comment type="subcellular location">
    <subcellularLocation>
        <location evidence="1">Nucleus</location>
    </subcellularLocation>
</comment>
<evidence type="ECO:0000313" key="5">
    <source>
        <dbReference type="EMBL" id="CAJ1963494.1"/>
    </source>
</evidence>
<evidence type="ECO:0008006" key="7">
    <source>
        <dbReference type="Google" id="ProtNLM"/>
    </source>
</evidence>
<dbReference type="InterPro" id="IPR029055">
    <property type="entry name" value="Ntn_hydrolases_N"/>
</dbReference>
<keyword evidence="3" id="KW-0647">Proteasome</keyword>
<dbReference type="InterPro" id="IPR023333">
    <property type="entry name" value="Proteasome_suB-type"/>
</dbReference>
<evidence type="ECO:0000256" key="1">
    <source>
        <dbReference type="ARBA" id="ARBA00004123"/>
    </source>
</evidence>
<dbReference type="InterPro" id="IPR001353">
    <property type="entry name" value="Proteasome_sua/b"/>
</dbReference>